<organism evidence="2">
    <name type="scientific">Podoviridae sp. cttxo15</name>
    <dbReference type="NCBI Taxonomy" id="2826584"/>
    <lineage>
        <taxon>Viruses</taxon>
        <taxon>Duplodnaviria</taxon>
        <taxon>Heunggongvirae</taxon>
        <taxon>Uroviricota</taxon>
        <taxon>Caudoviricetes</taxon>
    </lineage>
</organism>
<dbReference type="EMBL" id="BK015041">
    <property type="protein sequence ID" value="DAD88477.1"/>
    <property type="molecule type" value="Genomic_DNA"/>
</dbReference>
<keyword evidence="1" id="KW-0472">Membrane</keyword>
<reference evidence="2" key="1">
    <citation type="journal article" date="2021" name="Proc. Natl. Acad. Sci. U.S.A.">
        <title>A Catalog of Tens of Thousands of Viruses from Human Metagenomes Reveals Hidden Associations with Chronic Diseases.</title>
        <authorList>
            <person name="Tisza M.J."/>
            <person name="Buck C.B."/>
        </authorList>
    </citation>
    <scope>NUCLEOTIDE SEQUENCE</scope>
    <source>
        <strain evidence="2">Cttxo15</strain>
    </source>
</reference>
<keyword evidence="1" id="KW-1133">Transmembrane helix</keyword>
<keyword evidence="1" id="KW-0812">Transmembrane</keyword>
<sequence length="58" mass="6679">MNIRDLLADPFLPVMTQIKQDKKSFLKEWGMLTLCVGVSLFLVVFLVRMAWILPSVIL</sequence>
<name>A0A8S5N1E1_9CAUD</name>
<proteinExistence type="predicted"/>
<evidence type="ECO:0000313" key="2">
    <source>
        <dbReference type="EMBL" id="DAD88477.1"/>
    </source>
</evidence>
<evidence type="ECO:0000256" key="1">
    <source>
        <dbReference type="SAM" id="Phobius"/>
    </source>
</evidence>
<accession>A0A8S5N1E1</accession>
<protein>
    <submittedName>
        <fullName evidence="2">Uncharacterized protein</fullName>
    </submittedName>
</protein>
<feature type="transmembrane region" description="Helical" evidence="1">
    <location>
        <begin position="29"/>
        <end position="53"/>
    </location>
</feature>